<accession>A0A081BH68</accession>
<dbReference type="Proteomes" id="UP000028700">
    <property type="component" value="Unassembled WGS sequence"/>
</dbReference>
<evidence type="ECO:0000256" key="1">
    <source>
        <dbReference type="SAM" id="Phobius"/>
    </source>
</evidence>
<dbReference type="OrthoDB" id="2305451at2"/>
<reference evidence="2" key="1">
    <citation type="journal article" date="2014" name="Genome Announc.">
        <title>Draft Genome Sequence of Lactobacillus oryzae Strain SG293T.</title>
        <authorList>
            <person name="Tanizawa Y."/>
            <person name="Fujisawa T."/>
            <person name="Mochizuki T."/>
            <person name="Kaminuma E."/>
            <person name="Nakamura Y."/>
            <person name="Tohno M."/>
        </authorList>
    </citation>
    <scope>NUCLEOTIDE SEQUENCE [LARGE SCALE GENOMIC DNA]</scope>
    <source>
        <strain evidence="2">SG293</strain>
    </source>
</reference>
<keyword evidence="1" id="KW-1133">Transmembrane helix</keyword>
<dbReference type="RefSeq" id="WP_034526600.1">
    <property type="nucleotide sequence ID" value="NZ_BBJM01000005.1"/>
</dbReference>
<protein>
    <submittedName>
        <fullName evidence="2">Uncharacterized protein</fullName>
    </submittedName>
</protein>
<dbReference type="AlphaFoldDB" id="A0A081BH68"/>
<evidence type="ECO:0000313" key="2">
    <source>
        <dbReference type="EMBL" id="GAK47386.1"/>
    </source>
</evidence>
<dbReference type="eggNOG" id="ENOG5030A2F">
    <property type="taxonomic scope" value="Bacteria"/>
</dbReference>
<feature type="transmembrane region" description="Helical" evidence="1">
    <location>
        <begin position="17"/>
        <end position="36"/>
    </location>
</feature>
<keyword evidence="3" id="KW-1185">Reference proteome</keyword>
<evidence type="ECO:0000313" key="3">
    <source>
        <dbReference type="Proteomes" id="UP000028700"/>
    </source>
</evidence>
<organism evidence="2 3">
    <name type="scientific">Secundilactobacillus oryzae JCM 18671</name>
    <dbReference type="NCBI Taxonomy" id="1291743"/>
    <lineage>
        <taxon>Bacteria</taxon>
        <taxon>Bacillati</taxon>
        <taxon>Bacillota</taxon>
        <taxon>Bacilli</taxon>
        <taxon>Lactobacillales</taxon>
        <taxon>Lactobacillaceae</taxon>
        <taxon>Secundilactobacillus</taxon>
    </lineage>
</organism>
<dbReference type="EMBL" id="BBJM01000005">
    <property type="protein sequence ID" value="GAK47386.1"/>
    <property type="molecule type" value="Genomic_DNA"/>
</dbReference>
<gene>
    <name evidence="2" type="ORF">LOSG293_050560</name>
</gene>
<dbReference type="STRING" id="1291743.LOSG293_050560"/>
<keyword evidence="1" id="KW-0812">Transmembrane</keyword>
<proteinExistence type="predicted"/>
<sequence length="108" mass="12264">MTTATIIYQLKTLMTRIRIIMTCQVVADVMLFYSFFKLITSQETVVLLTTSFDRNTAMLVILMVAFIDLCFSGIRRNYKYSGIDLIGQLSGELDAEEAAIVSQFAKMR</sequence>
<comment type="caution">
    <text evidence="2">The sequence shown here is derived from an EMBL/GenBank/DDBJ whole genome shotgun (WGS) entry which is preliminary data.</text>
</comment>
<feature type="transmembrane region" description="Helical" evidence="1">
    <location>
        <begin position="56"/>
        <end position="74"/>
    </location>
</feature>
<name>A0A081BH68_9LACO</name>
<keyword evidence="1" id="KW-0472">Membrane</keyword>